<feature type="domain" description="CCHC-type" evidence="3">
    <location>
        <begin position="226"/>
        <end position="241"/>
    </location>
</feature>
<dbReference type="Pfam" id="PF03732">
    <property type="entry name" value="Retrotrans_gag"/>
    <property type="match status" value="1"/>
</dbReference>
<dbReference type="eggNOG" id="ENOG502SDKE">
    <property type="taxonomic scope" value="Eukaryota"/>
</dbReference>
<dbReference type="VEuPathDB" id="FungiDB:PYU1_G002042"/>
<dbReference type="InParanoid" id="K3WAQ3"/>
<feature type="compositionally biased region" description="Low complexity" evidence="2">
    <location>
        <begin position="252"/>
        <end position="261"/>
    </location>
</feature>
<dbReference type="SUPFAM" id="SSF57756">
    <property type="entry name" value="Retrovirus zinc finger-like domains"/>
    <property type="match status" value="1"/>
</dbReference>
<keyword evidence="1" id="KW-0862">Zinc</keyword>
<evidence type="ECO:0000259" key="3">
    <source>
        <dbReference type="PROSITE" id="PS50158"/>
    </source>
</evidence>
<evidence type="ECO:0000256" key="2">
    <source>
        <dbReference type="SAM" id="MobiDB-lite"/>
    </source>
</evidence>
<dbReference type="GO" id="GO:0008270">
    <property type="term" value="F:zinc ion binding"/>
    <property type="evidence" value="ECO:0007669"/>
    <property type="project" value="UniProtKB-KW"/>
</dbReference>
<dbReference type="InterPro" id="IPR001878">
    <property type="entry name" value="Znf_CCHC"/>
</dbReference>
<keyword evidence="5" id="KW-1185">Reference proteome</keyword>
<name>K3WAQ3_GLOUD</name>
<sequence>MHHEIVESRKQVATPVSSFKTVPLKLNVSPYRGGENEPLSRWFVELDAAMSARQLRDPSQQVLFAMSNLAGRAKSWAYGKRLADPNCFYSYDNFKAELKMAFEPPQSEFRARAEFLKLRQGRFDLHSYAQRARYLVSSMWTSRLTSQRKCDVMTGLNDGPSGTNCSTLEEAISRAMQEEFSIKQAKFQGFPSRPPRQSNVVHDGPEPIDISYISTPGNERPHNDGKCFRCGKSGHFARNCKVSLPDRQTAQGSRSNNYGRSNGRRFDRSQRSKNGNDQ</sequence>
<dbReference type="InterPro" id="IPR005162">
    <property type="entry name" value="Retrotrans_gag_dom"/>
</dbReference>
<evidence type="ECO:0000313" key="4">
    <source>
        <dbReference type="EnsemblProtists" id="PYU1_T002044"/>
    </source>
</evidence>
<dbReference type="AlphaFoldDB" id="K3WAQ3"/>
<reference evidence="5" key="1">
    <citation type="journal article" date="2010" name="Genome Biol.">
        <title>Genome sequence of the necrotrophic plant pathogen Pythium ultimum reveals original pathogenicity mechanisms and effector repertoire.</title>
        <authorList>
            <person name="Levesque C.A."/>
            <person name="Brouwer H."/>
            <person name="Cano L."/>
            <person name="Hamilton J.P."/>
            <person name="Holt C."/>
            <person name="Huitema E."/>
            <person name="Raffaele S."/>
            <person name="Robideau G.P."/>
            <person name="Thines M."/>
            <person name="Win J."/>
            <person name="Zerillo M.M."/>
            <person name="Beakes G.W."/>
            <person name="Boore J.L."/>
            <person name="Busam D."/>
            <person name="Dumas B."/>
            <person name="Ferriera S."/>
            <person name="Fuerstenberg S.I."/>
            <person name="Gachon C.M."/>
            <person name="Gaulin E."/>
            <person name="Govers F."/>
            <person name="Grenville-Briggs L."/>
            <person name="Horner N."/>
            <person name="Hostetler J."/>
            <person name="Jiang R.H."/>
            <person name="Johnson J."/>
            <person name="Krajaejun T."/>
            <person name="Lin H."/>
            <person name="Meijer H.J."/>
            <person name="Moore B."/>
            <person name="Morris P."/>
            <person name="Phuntmart V."/>
            <person name="Puiu D."/>
            <person name="Shetty J."/>
            <person name="Stajich J.E."/>
            <person name="Tripathy S."/>
            <person name="Wawra S."/>
            <person name="van West P."/>
            <person name="Whitty B.R."/>
            <person name="Coutinho P.M."/>
            <person name="Henrissat B."/>
            <person name="Martin F."/>
            <person name="Thomas P.D."/>
            <person name="Tyler B.M."/>
            <person name="De Vries R.P."/>
            <person name="Kamoun S."/>
            <person name="Yandell M."/>
            <person name="Tisserat N."/>
            <person name="Buell C.R."/>
        </authorList>
    </citation>
    <scope>NUCLEOTIDE SEQUENCE</scope>
    <source>
        <strain evidence="5">DAOM:BR144</strain>
    </source>
</reference>
<dbReference type="EnsemblProtists" id="PYU1_T002044">
    <property type="protein sequence ID" value="PYU1_T002044"/>
    <property type="gene ID" value="PYU1_G002042"/>
</dbReference>
<proteinExistence type="predicted"/>
<dbReference type="PANTHER" id="PTHR15503:SF22">
    <property type="entry name" value="TRANSPOSON TY3-I GAG POLYPROTEIN"/>
    <property type="match status" value="1"/>
</dbReference>
<keyword evidence="1" id="KW-0863">Zinc-finger</keyword>
<evidence type="ECO:0000313" key="5">
    <source>
        <dbReference type="Proteomes" id="UP000019132"/>
    </source>
</evidence>
<keyword evidence="1" id="KW-0479">Metal-binding</keyword>
<dbReference type="PANTHER" id="PTHR15503">
    <property type="entry name" value="LDOC1 RELATED"/>
    <property type="match status" value="1"/>
</dbReference>
<evidence type="ECO:0000256" key="1">
    <source>
        <dbReference type="PROSITE-ProRule" id="PRU00047"/>
    </source>
</evidence>
<dbReference type="Gene3D" id="4.10.60.10">
    <property type="entry name" value="Zinc finger, CCHC-type"/>
    <property type="match status" value="1"/>
</dbReference>
<reference evidence="4" key="3">
    <citation type="submission" date="2015-02" db="UniProtKB">
        <authorList>
            <consortium name="EnsemblProtists"/>
        </authorList>
    </citation>
    <scope>IDENTIFICATION</scope>
    <source>
        <strain evidence="4">DAOM BR144</strain>
    </source>
</reference>
<dbReference type="PROSITE" id="PS50158">
    <property type="entry name" value="ZF_CCHC"/>
    <property type="match status" value="1"/>
</dbReference>
<dbReference type="InterPro" id="IPR036875">
    <property type="entry name" value="Znf_CCHC_sf"/>
</dbReference>
<organism evidence="4 5">
    <name type="scientific">Globisporangium ultimum (strain ATCC 200006 / CBS 805.95 / DAOM BR144)</name>
    <name type="common">Pythium ultimum</name>
    <dbReference type="NCBI Taxonomy" id="431595"/>
    <lineage>
        <taxon>Eukaryota</taxon>
        <taxon>Sar</taxon>
        <taxon>Stramenopiles</taxon>
        <taxon>Oomycota</taxon>
        <taxon>Peronosporomycetes</taxon>
        <taxon>Pythiales</taxon>
        <taxon>Pythiaceae</taxon>
        <taxon>Globisporangium</taxon>
    </lineage>
</organism>
<dbReference type="InterPro" id="IPR032567">
    <property type="entry name" value="RTL1-rel"/>
</dbReference>
<reference evidence="5" key="2">
    <citation type="submission" date="2010-04" db="EMBL/GenBank/DDBJ databases">
        <authorList>
            <person name="Buell R."/>
            <person name="Hamilton J."/>
            <person name="Hostetler J."/>
        </authorList>
    </citation>
    <scope>NUCLEOTIDE SEQUENCE [LARGE SCALE GENOMIC DNA]</scope>
    <source>
        <strain evidence="5">DAOM:BR144</strain>
    </source>
</reference>
<dbReference type="Pfam" id="PF00098">
    <property type="entry name" value="zf-CCHC"/>
    <property type="match status" value="1"/>
</dbReference>
<dbReference type="HOGENOM" id="CLU_000384_7_2_1"/>
<protein>
    <recommendedName>
        <fullName evidence="3">CCHC-type domain-containing protein</fullName>
    </recommendedName>
</protein>
<dbReference type="GO" id="GO:0003676">
    <property type="term" value="F:nucleic acid binding"/>
    <property type="evidence" value="ECO:0007669"/>
    <property type="project" value="InterPro"/>
</dbReference>
<dbReference type="EMBL" id="GL376634">
    <property type="status" value="NOT_ANNOTATED_CDS"/>
    <property type="molecule type" value="Genomic_DNA"/>
</dbReference>
<dbReference type="Proteomes" id="UP000019132">
    <property type="component" value="Unassembled WGS sequence"/>
</dbReference>
<accession>K3WAQ3</accession>
<feature type="compositionally biased region" description="Basic and acidic residues" evidence="2">
    <location>
        <begin position="264"/>
        <end position="278"/>
    </location>
</feature>
<feature type="region of interest" description="Disordered" evidence="2">
    <location>
        <begin position="242"/>
        <end position="278"/>
    </location>
</feature>
<dbReference type="SMART" id="SM00343">
    <property type="entry name" value="ZnF_C2HC"/>
    <property type="match status" value="1"/>
</dbReference>